<accession>A0ABS5J6X9</accession>
<evidence type="ECO:0000313" key="1">
    <source>
        <dbReference type="EMBL" id="MBS0030808.1"/>
    </source>
</evidence>
<gene>
    <name evidence="1" type="ORF">KE626_26010</name>
</gene>
<sequence>MMLQTPILLLVFNRPEQALSVLEQIRQQRPERLFIAADGPRPGKAGEEHLCRETRKALLEGVDWSCDVQTLFRPKNLGCGKAVSSAVSWFFECVEEGIILEDDCVPDPTFFSFCEEMLAHYRTDPDVMHINGSNYQEGKKRGKGSYYFSRYAHVWGWASWRRAWKQYDFTLERYKDRPTAGLNPMLQQEFRLMLEKRIDTWDIQWFMAVWFSEGWVITPNVCLVKNTGYGRGATHTSHPPGWFKKIVYGAMPVITHPAKKKIDTAADKFVADTVYAGSGMYVYLKKIIRSHPLLYKICKRIAVALPI</sequence>
<protein>
    <recommendedName>
        <fullName evidence="3">Nucleotide-diphospho-sugar transferase</fullName>
    </recommendedName>
</protein>
<dbReference type="Proteomes" id="UP000676386">
    <property type="component" value="Unassembled WGS sequence"/>
</dbReference>
<dbReference type="InterPro" id="IPR029044">
    <property type="entry name" value="Nucleotide-diphossugar_trans"/>
</dbReference>
<proteinExistence type="predicted"/>
<dbReference type="Gene3D" id="3.90.550.10">
    <property type="entry name" value="Spore Coat Polysaccharide Biosynthesis Protein SpsA, Chain A"/>
    <property type="match status" value="1"/>
</dbReference>
<dbReference type="RefSeq" id="WP_211975945.1">
    <property type="nucleotide sequence ID" value="NZ_CBFHAM010000036.1"/>
</dbReference>
<evidence type="ECO:0008006" key="3">
    <source>
        <dbReference type="Google" id="ProtNLM"/>
    </source>
</evidence>
<dbReference type="SUPFAM" id="SSF53448">
    <property type="entry name" value="Nucleotide-diphospho-sugar transferases"/>
    <property type="match status" value="1"/>
</dbReference>
<comment type="caution">
    <text evidence="1">The sequence shown here is derived from an EMBL/GenBank/DDBJ whole genome shotgun (WGS) entry which is preliminary data.</text>
</comment>
<keyword evidence="2" id="KW-1185">Reference proteome</keyword>
<evidence type="ECO:0000313" key="2">
    <source>
        <dbReference type="Proteomes" id="UP000676386"/>
    </source>
</evidence>
<dbReference type="EMBL" id="JAGTXB010000017">
    <property type="protein sequence ID" value="MBS0030808.1"/>
    <property type="molecule type" value="Genomic_DNA"/>
</dbReference>
<organism evidence="1 2">
    <name type="scientific">Chitinophaga hostae</name>
    <dbReference type="NCBI Taxonomy" id="2831022"/>
    <lineage>
        <taxon>Bacteria</taxon>
        <taxon>Pseudomonadati</taxon>
        <taxon>Bacteroidota</taxon>
        <taxon>Chitinophagia</taxon>
        <taxon>Chitinophagales</taxon>
        <taxon>Chitinophagaceae</taxon>
        <taxon>Chitinophaga</taxon>
    </lineage>
</organism>
<name>A0ABS5J6X9_9BACT</name>
<reference evidence="1 2" key="1">
    <citation type="submission" date="2021-04" db="EMBL/GenBank/DDBJ databases">
        <title>Chitinophaga sp. nov., isolated from the rhizosphere soil.</title>
        <authorList>
            <person name="He S."/>
        </authorList>
    </citation>
    <scope>NUCLEOTIDE SEQUENCE [LARGE SCALE GENOMIC DNA]</scope>
    <source>
        <strain evidence="1 2">2R12</strain>
    </source>
</reference>